<dbReference type="OrthoDB" id="9809318at2"/>
<dbReference type="CDD" id="cd17533">
    <property type="entry name" value="REC_LytTR_AgrA-like"/>
    <property type="match status" value="1"/>
</dbReference>
<dbReference type="InterPro" id="IPR007492">
    <property type="entry name" value="LytTR_DNA-bd_dom"/>
</dbReference>
<dbReference type="InterPro" id="IPR046947">
    <property type="entry name" value="LytR-like"/>
</dbReference>
<evidence type="ECO:0000256" key="2">
    <source>
        <dbReference type="ARBA" id="ARBA00023012"/>
    </source>
</evidence>
<keyword evidence="5" id="KW-0597">Phosphoprotein</keyword>
<feature type="modified residue" description="4-aspartylphosphate" evidence="5">
    <location>
        <position position="62"/>
    </location>
</feature>
<protein>
    <submittedName>
        <fullName evidence="8">DNA-binding response regulator</fullName>
    </submittedName>
</protein>
<evidence type="ECO:0000259" key="6">
    <source>
        <dbReference type="PROSITE" id="PS50110"/>
    </source>
</evidence>
<keyword evidence="2" id="KW-0902">Two-component regulatory system</keyword>
<dbReference type="AlphaFoldDB" id="A0A430AWU1"/>
<dbReference type="SMART" id="SM00850">
    <property type="entry name" value="LytTR"/>
    <property type="match status" value="1"/>
</dbReference>
<organism evidence="8 9">
    <name type="scientific">Vagococcus acidifermentans</name>
    <dbReference type="NCBI Taxonomy" id="564710"/>
    <lineage>
        <taxon>Bacteria</taxon>
        <taxon>Bacillati</taxon>
        <taxon>Bacillota</taxon>
        <taxon>Bacilli</taxon>
        <taxon>Lactobacillales</taxon>
        <taxon>Enterococcaceae</taxon>
        <taxon>Vagococcus</taxon>
    </lineage>
</organism>
<dbReference type="EMBL" id="NGKC01000005">
    <property type="protein sequence ID" value="RSU12524.1"/>
    <property type="molecule type" value="Genomic_DNA"/>
</dbReference>
<evidence type="ECO:0000313" key="8">
    <source>
        <dbReference type="EMBL" id="RSU12524.1"/>
    </source>
</evidence>
<dbReference type="Pfam" id="PF04397">
    <property type="entry name" value="LytTR"/>
    <property type="match status" value="1"/>
</dbReference>
<dbReference type="Pfam" id="PF00072">
    <property type="entry name" value="Response_reg"/>
    <property type="match status" value="1"/>
</dbReference>
<dbReference type="PANTHER" id="PTHR37299">
    <property type="entry name" value="TRANSCRIPTIONAL REGULATOR-RELATED"/>
    <property type="match status" value="1"/>
</dbReference>
<sequence length="250" mass="29243">MSYPIIICEDQITQLNQLETIIQNYILFHSDLFEIKLKTQSPVEVEKYLKTFKPSQGIYFLDIDLNHTIDGIDLAEKIRESDVQAKIIFTTTHEEMLPLTIKRRVETLGFVTKDQPLDDYRAEIVELLTLAQQRIDAVRTNAHQAFIFSIGSQQFVVNLHDVYFIEPSELPHRVRLYTKNGHYEFYGKLSELEKQYPSLIRINRSCLANPLNMQEINFKTREIHFEADLVRVFSIGKAAKIKERLKQPLN</sequence>
<feature type="domain" description="HTH LytTR-type" evidence="7">
    <location>
        <begin position="146"/>
        <end position="247"/>
    </location>
</feature>
<dbReference type="RefSeq" id="WP_126813403.1">
    <property type="nucleotide sequence ID" value="NZ_NGKC01000005.1"/>
</dbReference>
<keyword evidence="1" id="KW-0963">Cytoplasm</keyword>
<dbReference type="Gene3D" id="2.40.50.1020">
    <property type="entry name" value="LytTr DNA-binding domain"/>
    <property type="match status" value="1"/>
</dbReference>
<dbReference type="Gene3D" id="3.40.50.2300">
    <property type="match status" value="1"/>
</dbReference>
<evidence type="ECO:0000259" key="7">
    <source>
        <dbReference type="PROSITE" id="PS50930"/>
    </source>
</evidence>
<keyword evidence="9" id="KW-1185">Reference proteome</keyword>
<dbReference type="SUPFAM" id="SSF52172">
    <property type="entry name" value="CheY-like"/>
    <property type="match status" value="1"/>
</dbReference>
<feature type="domain" description="Response regulatory" evidence="6">
    <location>
        <begin position="4"/>
        <end position="128"/>
    </location>
</feature>
<comment type="caution">
    <text evidence="8">The sequence shown here is derived from an EMBL/GenBank/DDBJ whole genome shotgun (WGS) entry which is preliminary data.</text>
</comment>
<dbReference type="SMART" id="SM00448">
    <property type="entry name" value="REC"/>
    <property type="match status" value="1"/>
</dbReference>
<reference evidence="8 9" key="1">
    <citation type="submission" date="2017-05" db="EMBL/GenBank/DDBJ databases">
        <title>Vagococcus spp. assemblies.</title>
        <authorList>
            <person name="Gulvik C.A."/>
        </authorList>
    </citation>
    <scope>NUCLEOTIDE SEQUENCE [LARGE SCALE GENOMIC DNA]</scope>
    <source>
        <strain evidence="8 9">LMG 24798</strain>
    </source>
</reference>
<dbReference type="Proteomes" id="UP000286773">
    <property type="component" value="Unassembled WGS sequence"/>
</dbReference>
<dbReference type="GO" id="GO:0003677">
    <property type="term" value="F:DNA binding"/>
    <property type="evidence" value="ECO:0007669"/>
    <property type="project" value="UniProtKB-KW"/>
</dbReference>
<dbReference type="PANTHER" id="PTHR37299:SF3">
    <property type="entry name" value="STAGE 0 SPORULATION PROTEIN A HOMOLOG"/>
    <property type="match status" value="1"/>
</dbReference>
<dbReference type="InterPro" id="IPR011006">
    <property type="entry name" value="CheY-like_superfamily"/>
</dbReference>
<dbReference type="PROSITE" id="PS50930">
    <property type="entry name" value="HTH_LYTTR"/>
    <property type="match status" value="1"/>
</dbReference>
<keyword evidence="3" id="KW-0010">Activator</keyword>
<comment type="function">
    <text evidence="4">Required for high-level post-exponential phase expression of a series of secreted proteins.</text>
</comment>
<evidence type="ECO:0000313" key="9">
    <source>
        <dbReference type="Proteomes" id="UP000286773"/>
    </source>
</evidence>
<gene>
    <name evidence="8" type="ORF">CBF27_05995</name>
</gene>
<dbReference type="InterPro" id="IPR001789">
    <property type="entry name" value="Sig_transdc_resp-reg_receiver"/>
</dbReference>
<name>A0A430AWU1_9ENTE</name>
<evidence type="ECO:0000256" key="1">
    <source>
        <dbReference type="ARBA" id="ARBA00022490"/>
    </source>
</evidence>
<dbReference type="PROSITE" id="PS50110">
    <property type="entry name" value="RESPONSE_REGULATORY"/>
    <property type="match status" value="1"/>
</dbReference>
<proteinExistence type="predicted"/>
<dbReference type="GO" id="GO:0000156">
    <property type="term" value="F:phosphorelay response regulator activity"/>
    <property type="evidence" value="ECO:0007669"/>
    <property type="project" value="InterPro"/>
</dbReference>
<evidence type="ECO:0000256" key="5">
    <source>
        <dbReference type="PROSITE-ProRule" id="PRU00169"/>
    </source>
</evidence>
<accession>A0A430AWU1</accession>
<evidence type="ECO:0000256" key="3">
    <source>
        <dbReference type="ARBA" id="ARBA00023159"/>
    </source>
</evidence>
<evidence type="ECO:0000256" key="4">
    <source>
        <dbReference type="ARBA" id="ARBA00037164"/>
    </source>
</evidence>
<keyword evidence="8" id="KW-0238">DNA-binding</keyword>